<reference evidence="1" key="2">
    <citation type="journal article" date="2015" name="Data Brief">
        <title>Shoot transcriptome of the giant reed, Arundo donax.</title>
        <authorList>
            <person name="Barrero R.A."/>
            <person name="Guerrero F.D."/>
            <person name="Moolhuijzen P."/>
            <person name="Goolsby J.A."/>
            <person name="Tidwell J."/>
            <person name="Bellgard S.E."/>
            <person name="Bellgard M.I."/>
        </authorList>
    </citation>
    <scope>NUCLEOTIDE SEQUENCE</scope>
    <source>
        <tissue evidence="1">Shoot tissue taken approximately 20 cm above the soil surface</tissue>
    </source>
</reference>
<dbReference type="AlphaFoldDB" id="A0A0A9CCI7"/>
<evidence type="ECO:0000313" key="1">
    <source>
        <dbReference type="EMBL" id="JAD74034.1"/>
    </source>
</evidence>
<proteinExistence type="predicted"/>
<evidence type="ECO:0008006" key="2">
    <source>
        <dbReference type="Google" id="ProtNLM"/>
    </source>
</evidence>
<protein>
    <recommendedName>
        <fullName evidence="2">Reverse transcriptase Ty1/copia-type domain-containing protein</fullName>
    </recommendedName>
</protein>
<accession>A0A0A9CCI7</accession>
<name>A0A0A9CCI7_ARUDO</name>
<dbReference type="PANTHER" id="PTHR11439:SF515">
    <property type="entry name" value="GAG-POL POLYPROTEIN"/>
    <property type="match status" value="1"/>
</dbReference>
<dbReference type="PANTHER" id="PTHR11439">
    <property type="entry name" value="GAG-POL-RELATED RETROTRANSPOSON"/>
    <property type="match status" value="1"/>
</dbReference>
<organism evidence="1">
    <name type="scientific">Arundo donax</name>
    <name type="common">Giant reed</name>
    <name type="synonym">Donax arundinaceus</name>
    <dbReference type="NCBI Taxonomy" id="35708"/>
    <lineage>
        <taxon>Eukaryota</taxon>
        <taxon>Viridiplantae</taxon>
        <taxon>Streptophyta</taxon>
        <taxon>Embryophyta</taxon>
        <taxon>Tracheophyta</taxon>
        <taxon>Spermatophyta</taxon>
        <taxon>Magnoliopsida</taxon>
        <taxon>Liliopsida</taxon>
        <taxon>Poales</taxon>
        <taxon>Poaceae</taxon>
        <taxon>PACMAD clade</taxon>
        <taxon>Arundinoideae</taxon>
        <taxon>Arundineae</taxon>
        <taxon>Arundo</taxon>
    </lineage>
</organism>
<reference evidence="1" key="1">
    <citation type="submission" date="2014-09" db="EMBL/GenBank/DDBJ databases">
        <authorList>
            <person name="Magalhaes I.L.F."/>
            <person name="Oliveira U."/>
            <person name="Santos F.R."/>
            <person name="Vidigal T.H.D.A."/>
            <person name="Brescovit A.D."/>
            <person name="Santos A.J."/>
        </authorList>
    </citation>
    <scope>NUCLEOTIDE SEQUENCE</scope>
    <source>
        <tissue evidence="1">Shoot tissue taken approximately 20 cm above the soil surface</tissue>
    </source>
</reference>
<dbReference type="EMBL" id="GBRH01223861">
    <property type="protein sequence ID" value="JAD74034.1"/>
    <property type="molecule type" value="Transcribed_RNA"/>
</dbReference>
<sequence length="148" mass="16197">MAGDMDDRKSTTGVLFCLGNVPVTWQSQKQSVVALSSCEAEYIAAASAACQGIWLGLLLGSFYGKAPSIVTIFIDNQSAIQLCKNPVFHGRSKHIATRFHFIRESVEGGEVIVQKIHTDDQLADILTKPLGRVRFLHLRSKIGVVNIK</sequence>
<dbReference type="CDD" id="cd09272">
    <property type="entry name" value="RNase_HI_RT_Ty1"/>
    <property type="match status" value="1"/>
</dbReference>